<dbReference type="InterPro" id="IPR016024">
    <property type="entry name" value="ARM-type_fold"/>
</dbReference>
<dbReference type="InterPro" id="IPR011989">
    <property type="entry name" value="ARM-like"/>
</dbReference>
<dbReference type="AlphaFoldDB" id="A0A5J4V5K1"/>
<name>A0A5J4V5K1_9EUKA</name>
<sequence length="528" mass="60267">MMKNNSYKNKNINQRVVCILCYFFRASPLPVDIQVDMMSILKQIISSSDDIFYSEGIRSIAFLAECQSNHSILLSEDIITDIVTLLQDHRNQTSRNLKSLTFILGILIQEGNEETRNTVRNIIPIDVIRQLTKHSDKTVILNMTELLSWILIPDLMKKLFNLQQDLKQMKVEERSIIAEQGILNELCEILKKIGDCEEEMSGVICPVCEVLSLMIGGNPQLIPEVFENDGIVDQLLIHIKNSSINELYYIQMETLRVIVNECNDDQLRELFSRGAVKASRIQLDNKESRSQSKSAEIIERIIEAGSSDIKYGEPNRFRDEIIQDQILQQLVSLFFNNDVINIIKDNIALSISFLYKANQIPQEYNTQIIDHLKTLSRNGDEDVSSRTIKALTNLAECNSNQQLILSNEFADEIAQHIRNKQKQQNCLQSLHLAFMIYLHGSEDNKIVLKSAVTVTLARQASFCKKKKTAQAKNIKYDIDKQKSIKARQLMMERASKEGFAVSGVHTLFPGTGYVKKNEENGYTFIPIQ</sequence>
<reference evidence="1 2" key="1">
    <citation type="submission" date="2019-03" db="EMBL/GenBank/DDBJ databases">
        <title>Single cell metagenomics reveals metabolic interactions within the superorganism composed of flagellate Streblomastix strix and complex community of Bacteroidetes bacteria on its surface.</title>
        <authorList>
            <person name="Treitli S.C."/>
            <person name="Kolisko M."/>
            <person name="Husnik F."/>
            <person name="Keeling P."/>
            <person name="Hampl V."/>
        </authorList>
    </citation>
    <scope>NUCLEOTIDE SEQUENCE [LARGE SCALE GENOMIC DNA]</scope>
    <source>
        <strain evidence="1">ST1C</strain>
    </source>
</reference>
<dbReference type="OrthoDB" id="10250730at2759"/>
<dbReference type="Proteomes" id="UP000324800">
    <property type="component" value="Unassembled WGS sequence"/>
</dbReference>
<dbReference type="SUPFAM" id="SSF48371">
    <property type="entry name" value="ARM repeat"/>
    <property type="match status" value="2"/>
</dbReference>
<dbReference type="EMBL" id="SNRW01009848">
    <property type="protein sequence ID" value="KAA6377405.1"/>
    <property type="molecule type" value="Genomic_DNA"/>
</dbReference>
<accession>A0A5J4V5K1</accession>
<comment type="caution">
    <text evidence="1">The sequence shown here is derived from an EMBL/GenBank/DDBJ whole genome shotgun (WGS) entry which is preliminary data.</text>
</comment>
<evidence type="ECO:0000313" key="1">
    <source>
        <dbReference type="EMBL" id="KAA6377405.1"/>
    </source>
</evidence>
<dbReference type="InterPro" id="IPR036866">
    <property type="entry name" value="RibonucZ/Hydroxyglut_hydro"/>
</dbReference>
<protein>
    <submittedName>
        <fullName evidence="1">Uncharacterized protein</fullName>
    </submittedName>
</protein>
<dbReference type="Gene3D" id="3.60.15.10">
    <property type="entry name" value="Ribonuclease Z/Hydroxyacylglutathione hydrolase-like"/>
    <property type="match status" value="1"/>
</dbReference>
<proteinExistence type="predicted"/>
<organism evidence="1 2">
    <name type="scientific">Streblomastix strix</name>
    <dbReference type="NCBI Taxonomy" id="222440"/>
    <lineage>
        <taxon>Eukaryota</taxon>
        <taxon>Metamonada</taxon>
        <taxon>Preaxostyla</taxon>
        <taxon>Oxymonadida</taxon>
        <taxon>Streblomastigidae</taxon>
        <taxon>Streblomastix</taxon>
    </lineage>
</organism>
<evidence type="ECO:0000313" key="2">
    <source>
        <dbReference type="Proteomes" id="UP000324800"/>
    </source>
</evidence>
<dbReference type="Gene3D" id="1.25.10.10">
    <property type="entry name" value="Leucine-rich Repeat Variant"/>
    <property type="match status" value="3"/>
</dbReference>
<gene>
    <name evidence="1" type="ORF">EZS28_027068</name>
</gene>